<dbReference type="OrthoDB" id="2456766at2"/>
<gene>
    <name evidence="4" type="ORF">FZC85_08420</name>
</gene>
<dbReference type="EMBL" id="VTEZ01000002">
    <property type="protein sequence ID" value="TYS87001.1"/>
    <property type="molecule type" value="Genomic_DNA"/>
</dbReference>
<name>A0A5D4TS53_9BACI</name>
<keyword evidence="2" id="KW-0178">Competence</keyword>
<reference evidence="4 5" key="1">
    <citation type="submission" date="2019-08" db="EMBL/GenBank/DDBJ databases">
        <title>Bacillus genomes from the desert of Cuatro Cienegas, Coahuila.</title>
        <authorList>
            <person name="Olmedo-Alvarez G."/>
        </authorList>
    </citation>
    <scope>NUCLEOTIDE SEQUENCE [LARGE SCALE GENOMIC DNA]</scope>
    <source>
        <strain evidence="4 5">CH87b_3T</strain>
    </source>
</reference>
<dbReference type="AlphaFoldDB" id="A0A5D4TS53"/>
<comment type="subcellular location">
    <subcellularLocation>
        <location evidence="1">Cell surface</location>
    </subcellularLocation>
</comment>
<dbReference type="Pfam" id="PF07963">
    <property type="entry name" value="N_methyl"/>
    <property type="match status" value="1"/>
</dbReference>
<evidence type="ECO:0000256" key="3">
    <source>
        <dbReference type="SAM" id="Phobius"/>
    </source>
</evidence>
<dbReference type="GO" id="GO:0009986">
    <property type="term" value="C:cell surface"/>
    <property type="evidence" value="ECO:0007669"/>
    <property type="project" value="UniProtKB-SubCell"/>
</dbReference>
<sequence>MSYKSYFFLQVSTTRYCIIKSGILKAGVGLKLIKIYKNNRGFTLIELLVSITILGIVLLSFMNFFLQSSTYTNGNQKKTVGINVARNVLMFMEKQDFLEVRDFFYEVNIGSENPTDEFLKLFICGDEYQTFPNFSTESEMIDSCPNMKNININGLEYETEIYSGEVTNLDESDYYIPITIEVRWNINDREYSTTVDGKVKSEDIR</sequence>
<protein>
    <submittedName>
        <fullName evidence="4">Type II secretion system protein</fullName>
    </submittedName>
</protein>
<feature type="transmembrane region" description="Helical" evidence="3">
    <location>
        <begin position="44"/>
        <end position="66"/>
    </location>
</feature>
<organism evidence="4 5">
    <name type="scientific">Rossellomorea aquimaris</name>
    <dbReference type="NCBI Taxonomy" id="189382"/>
    <lineage>
        <taxon>Bacteria</taxon>
        <taxon>Bacillati</taxon>
        <taxon>Bacillota</taxon>
        <taxon>Bacilli</taxon>
        <taxon>Bacillales</taxon>
        <taxon>Bacillaceae</taxon>
        <taxon>Rossellomorea</taxon>
    </lineage>
</organism>
<keyword evidence="3" id="KW-0812">Transmembrane</keyword>
<dbReference type="InterPro" id="IPR012902">
    <property type="entry name" value="N_methyl_site"/>
</dbReference>
<keyword evidence="3" id="KW-0472">Membrane</keyword>
<evidence type="ECO:0000256" key="1">
    <source>
        <dbReference type="ARBA" id="ARBA00004241"/>
    </source>
</evidence>
<dbReference type="Proteomes" id="UP000324269">
    <property type="component" value="Unassembled WGS sequence"/>
</dbReference>
<dbReference type="GO" id="GO:0030420">
    <property type="term" value="P:establishment of competence for transformation"/>
    <property type="evidence" value="ECO:0007669"/>
    <property type="project" value="UniProtKB-KW"/>
</dbReference>
<accession>A0A5D4TS53</accession>
<evidence type="ECO:0000313" key="4">
    <source>
        <dbReference type="EMBL" id="TYS87001.1"/>
    </source>
</evidence>
<proteinExistence type="predicted"/>
<evidence type="ECO:0000313" key="5">
    <source>
        <dbReference type="Proteomes" id="UP000324269"/>
    </source>
</evidence>
<dbReference type="NCBIfam" id="TIGR02532">
    <property type="entry name" value="IV_pilin_GFxxxE"/>
    <property type="match status" value="1"/>
</dbReference>
<keyword evidence="3" id="KW-1133">Transmembrane helix</keyword>
<dbReference type="PROSITE" id="PS00409">
    <property type="entry name" value="PROKAR_NTER_METHYL"/>
    <property type="match status" value="1"/>
</dbReference>
<evidence type="ECO:0000256" key="2">
    <source>
        <dbReference type="ARBA" id="ARBA00023287"/>
    </source>
</evidence>
<comment type="caution">
    <text evidence="4">The sequence shown here is derived from an EMBL/GenBank/DDBJ whole genome shotgun (WGS) entry which is preliminary data.</text>
</comment>